<organism evidence="4 5">
    <name type="scientific">Neorhodopirellula lusitana</name>
    <dbReference type="NCBI Taxonomy" id="445327"/>
    <lineage>
        <taxon>Bacteria</taxon>
        <taxon>Pseudomonadati</taxon>
        <taxon>Planctomycetota</taxon>
        <taxon>Planctomycetia</taxon>
        <taxon>Pirellulales</taxon>
        <taxon>Pirellulaceae</taxon>
        <taxon>Neorhodopirellula</taxon>
    </lineage>
</organism>
<feature type="signal peptide" evidence="3">
    <location>
        <begin position="1"/>
        <end position="21"/>
    </location>
</feature>
<evidence type="ECO:0000256" key="2">
    <source>
        <dbReference type="SAM" id="Phobius"/>
    </source>
</evidence>
<keyword evidence="5" id="KW-1185">Reference proteome</keyword>
<dbReference type="RefSeq" id="WP_283431858.1">
    <property type="nucleotide sequence ID" value="NZ_FXUG01000003.1"/>
</dbReference>
<comment type="caution">
    <text evidence="4">The sequence shown here is derived from an EMBL/GenBank/DDBJ whole genome shotgun (WGS) entry which is preliminary data.</text>
</comment>
<feature type="region of interest" description="Disordered" evidence="1">
    <location>
        <begin position="303"/>
        <end position="322"/>
    </location>
</feature>
<keyword evidence="2" id="KW-1133">Transmembrane helix</keyword>
<evidence type="ECO:0008006" key="6">
    <source>
        <dbReference type="Google" id="ProtNLM"/>
    </source>
</evidence>
<protein>
    <recommendedName>
        <fullName evidence="6">Protein BatD</fullName>
    </recommendedName>
</protein>
<dbReference type="Proteomes" id="UP001158067">
    <property type="component" value="Unassembled WGS sequence"/>
</dbReference>
<evidence type="ECO:0000256" key="1">
    <source>
        <dbReference type="SAM" id="MobiDB-lite"/>
    </source>
</evidence>
<evidence type="ECO:0000313" key="5">
    <source>
        <dbReference type="Proteomes" id="UP001158067"/>
    </source>
</evidence>
<proteinExistence type="predicted"/>
<feature type="chain" id="PRO_5046563976" description="Protein BatD" evidence="3">
    <location>
        <begin position="22"/>
        <end position="346"/>
    </location>
</feature>
<feature type="compositionally biased region" description="Low complexity" evidence="1">
    <location>
        <begin position="303"/>
        <end position="313"/>
    </location>
</feature>
<dbReference type="EMBL" id="FXUG01000003">
    <property type="protein sequence ID" value="SMP50149.1"/>
    <property type="molecule type" value="Genomic_DNA"/>
</dbReference>
<keyword evidence="3" id="KW-0732">Signal</keyword>
<keyword evidence="2" id="KW-0812">Transmembrane</keyword>
<keyword evidence="2" id="KW-0472">Membrane</keyword>
<sequence>MTLRTLPFVFAYLTSTLIASATLVAQPVPAPKPPNSAAVTIGETVRASASKSTVQIAEPFTIRLEATVAPGSVVEFAQYATESSFDSESNPALGVFDVLSVQTATDLPSDDPDSPLRIWSQTLSLESLQVGHHSIPAIRVTVRKGDLSRTLTTKPIPIEVQSVLQGDDEPLRKIADPIDPDTETSISTSGLHWTWWVLIGIAVISIAALARFWQQRRNTPLRWCRTELAKLEETSNLESPLNQIAVLREILRTSVSIDRGVFTQSPSTRQLIDACQGIAEHLVFANCERVLKYADQCKFAGNRSSSDNASSANLPTPSSLEKQLADAIAETHSLLDHLGGRQRKDA</sequence>
<evidence type="ECO:0000313" key="4">
    <source>
        <dbReference type="EMBL" id="SMP50149.1"/>
    </source>
</evidence>
<feature type="transmembrane region" description="Helical" evidence="2">
    <location>
        <begin position="193"/>
        <end position="213"/>
    </location>
</feature>
<evidence type="ECO:0000256" key="3">
    <source>
        <dbReference type="SAM" id="SignalP"/>
    </source>
</evidence>
<name>A0ABY1PZX2_9BACT</name>
<reference evidence="4 5" key="1">
    <citation type="submission" date="2017-05" db="EMBL/GenBank/DDBJ databases">
        <authorList>
            <person name="Varghese N."/>
            <person name="Submissions S."/>
        </authorList>
    </citation>
    <scope>NUCLEOTIDE SEQUENCE [LARGE SCALE GENOMIC DNA]</scope>
    <source>
        <strain evidence="4 5">DSM 25457</strain>
    </source>
</reference>
<gene>
    <name evidence="4" type="ORF">SAMN06265222_10346</name>
</gene>
<accession>A0ABY1PZX2</accession>